<evidence type="ECO:0000313" key="3">
    <source>
        <dbReference type="Proteomes" id="UP000232722"/>
    </source>
</evidence>
<sequence length="388" mass="46616">MSDFRRACVIHQPQFFKNDVYKNIKIHNDKLKTKRPPTIVNNKRYHANLLFNQWNKNEKKTIISRRLGISYEQTIHARVDNGTRRTLNKHMYKKKLSNFSLCRSNNTHVNKAQETRFERSKRRIFNSKEHNPQNRRHHRLITSQRYRFYTRPHKFRTPLSKYSLPQRSLVIEDISFMNPTLTVERYNPIPDIPFPEKFNKIIPKDPIYNKQGVYISPGSREWFTYMHDLHKNLPPPLTKAQKRAKRLRDEAIQWDNQAPAKEVLTRITLRFDEVMKEYIEHYFEYDDMNNKNHYHNEMVKLAYNSSGRRERHDMYLINFSRLLTGALNDTSDDTIELEKKPKKHRSPYSIDHCFLANNSDRTKRLRVSPDFLNDSTGVGDIKLDEYTF</sequence>
<reference evidence="2 3" key="1">
    <citation type="submission" date="2016-04" db="EMBL/GenBank/DDBJ databases">
        <title>Genome analyses suggest a sexual origin of heterokaryosis in a supposedly ancient asexual fungus.</title>
        <authorList>
            <person name="Ropars J."/>
            <person name="Sedzielewska K."/>
            <person name="Noel J."/>
            <person name="Charron P."/>
            <person name="Farinelli L."/>
            <person name="Marton T."/>
            <person name="Kruger M."/>
            <person name="Pelin A."/>
            <person name="Brachmann A."/>
            <person name="Corradi N."/>
        </authorList>
    </citation>
    <scope>NUCLEOTIDE SEQUENCE [LARGE SCALE GENOMIC DNA]</scope>
    <source>
        <strain evidence="2 3">A5</strain>
    </source>
</reference>
<organism evidence="2 3">
    <name type="scientific">Rhizophagus irregularis</name>
    <dbReference type="NCBI Taxonomy" id="588596"/>
    <lineage>
        <taxon>Eukaryota</taxon>
        <taxon>Fungi</taxon>
        <taxon>Fungi incertae sedis</taxon>
        <taxon>Mucoromycota</taxon>
        <taxon>Glomeromycotina</taxon>
        <taxon>Glomeromycetes</taxon>
        <taxon>Glomerales</taxon>
        <taxon>Glomeraceae</taxon>
        <taxon>Rhizophagus</taxon>
    </lineage>
</organism>
<dbReference type="InterPro" id="IPR058524">
    <property type="entry name" value="DUF8211"/>
</dbReference>
<evidence type="ECO:0000313" key="2">
    <source>
        <dbReference type="EMBL" id="PKC03997.1"/>
    </source>
</evidence>
<dbReference type="Proteomes" id="UP000232722">
    <property type="component" value="Unassembled WGS sequence"/>
</dbReference>
<dbReference type="VEuPathDB" id="FungiDB:FUN_010769"/>
<feature type="domain" description="DUF8211" evidence="1">
    <location>
        <begin position="46"/>
        <end position="153"/>
    </location>
</feature>
<proteinExistence type="predicted"/>
<dbReference type="AlphaFoldDB" id="A0A2N0PAZ2"/>
<dbReference type="VEuPathDB" id="FungiDB:RhiirFUN_002002"/>
<name>A0A2N0PAZ2_9GLOM</name>
<dbReference type="VEuPathDB" id="FungiDB:RhiirA1_463624"/>
<gene>
    <name evidence="2" type="ORF">RhiirA5_422925</name>
</gene>
<protein>
    <recommendedName>
        <fullName evidence="1">DUF8211 domain-containing protein</fullName>
    </recommendedName>
</protein>
<comment type="caution">
    <text evidence="2">The sequence shown here is derived from an EMBL/GenBank/DDBJ whole genome shotgun (WGS) entry which is preliminary data.</text>
</comment>
<accession>A0A2N0PAZ2</accession>
<dbReference type="VEuPathDB" id="FungiDB:RhiirA1_463625"/>
<dbReference type="EMBL" id="LLXJ01001085">
    <property type="protein sequence ID" value="PKC03997.1"/>
    <property type="molecule type" value="Genomic_DNA"/>
</dbReference>
<reference evidence="2 3" key="2">
    <citation type="submission" date="2017-09" db="EMBL/GenBank/DDBJ databases">
        <title>Extensive intraspecific genome diversity in a model arbuscular mycorrhizal fungus.</title>
        <authorList>
            <person name="Chen E.C."/>
            <person name="Morin E."/>
            <person name="Beaudet D."/>
            <person name="Noel J."/>
            <person name="Ndikumana S."/>
            <person name="Charron P."/>
            <person name="St-Onge C."/>
            <person name="Giorgi J."/>
            <person name="Grigoriev I.V."/>
            <person name="Roux C."/>
            <person name="Martin F.M."/>
            <person name="Corradi N."/>
        </authorList>
    </citation>
    <scope>NUCLEOTIDE SEQUENCE [LARGE SCALE GENOMIC DNA]</scope>
    <source>
        <strain evidence="2 3">A5</strain>
    </source>
</reference>
<dbReference type="Pfam" id="PF26638">
    <property type="entry name" value="DUF8211"/>
    <property type="match status" value="1"/>
</dbReference>
<evidence type="ECO:0000259" key="1">
    <source>
        <dbReference type="Pfam" id="PF26638"/>
    </source>
</evidence>